<feature type="transmembrane region" description="Helical" evidence="10">
    <location>
        <begin position="261"/>
        <end position="281"/>
    </location>
</feature>
<dbReference type="Gene3D" id="1.10.357.140">
    <property type="entry name" value="UbiA prenyltransferase"/>
    <property type="match status" value="1"/>
</dbReference>
<feature type="transmembrane region" description="Helical" evidence="10">
    <location>
        <begin position="82"/>
        <end position="102"/>
    </location>
</feature>
<dbReference type="Pfam" id="PF01040">
    <property type="entry name" value="UbiA"/>
    <property type="match status" value="1"/>
</dbReference>
<dbReference type="AlphaFoldDB" id="A0A1M4WAU3"/>
<reference evidence="11 12" key="1">
    <citation type="submission" date="2016-11" db="EMBL/GenBank/DDBJ databases">
        <authorList>
            <person name="Jaros S."/>
            <person name="Januszkiewicz K."/>
            <person name="Wedrychowicz H."/>
        </authorList>
    </citation>
    <scope>NUCLEOTIDE SEQUENCE [LARGE SCALE GENOMIC DNA]</scope>
    <source>
        <strain evidence="11 12">DSM 10502</strain>
    </source>
</reference>
<evidence type="ECO:0000313" key="11">
    <source>
        <dbReference type="EMBL" id="SHE78339.1"/>
    </source>
</evidence>
<gene>
    <name evidence="11" type="ORF">SAMN02745190_01167</name>
</gene>
<dbReference type="STRING" id="1123243.SAMN02745190_01167"/>
<protein>
    <recommendedName>
        <fullName evidence="9">4-hydroxybenzoate polyprenyltransferase</fullName>
        <ecNumber evidence="9">2.5.1.39</ecNumber>
    </recommendedName>
</protein>
<evidence type="ECO:0000256" key="7">
    <source>
        <dbReference type="ARBA" id="ARBA00022989"/>
    </source>
</evidence>
<keyword evidence="4" id="KW-1003">Cell membrane</keyword>
<keyword evidence="4" id="KW-0997">Cell inner membrane</keyword>
<feature type="transmembrane region" description="Helical" evidence="10">
    <location>
        <begin position="231"/>
        <end position="249"/>
    </location>
</feature>
<dbReference type="CDD" id="cd13959">
    <property type="entry name" value="PT_UbiA_COQ2"/>
    <property type="match status" value="1"/>
</dbReference>
<dbReference type="GO" id="GO:0006744">
    <property type="term" value="P:ubiquinone biosynthetic process"/>
    <property type="evidence" value="ECO:0007669"/>
    <property type="project" value="TreeGrafter"/>
</dbReference>
<dbReference type="EMBL" id="FQUG01000004">
    <property type="protein sequence ID" value="SHE78339.1"/>
    <property type="molecule type" value="Genomic_DNA"/>
</dbReference>
<evidence type="ECO:0000256" key="9">
    <source>
        <dbReference type="ARBA" id="ARBA00034524"/>
    </source>
</evidence>
<dbReference type="OrthoDB" id="9782418at2"/>
<evidence type="ECO:0000256" key="2">
    <source>
        <dbReference type="ARBA" id="ARBA00004141"/>
    </source>
</evidence>
<dbReference type="RefSeq" id="WP_072935244.1">
    <property type="nucleotide sequence ID" value="NZ_FQUG01000004.1"/>
</dbReference>
<proteinExistence type="inferred from homology"/>
<comment type="similarity">
    <text evidence="3">Belongs to the UbiA prenyltransferase family.</text>
</comment>
<organism evidence="11 12">
    <name type="scientific">Schwartzia succinivorans DSM 10502</name>
    <dbReference type="NCBI Taxonomy" id="1123243"/>
    <lineage>
        <taxon>Bacteria</taxon>
        <taxon>Bacillati</taxon>
        <taxon>Bacillota</taxon>
        <taxon>Negativicutes</taxon>
        <taxon>Selenomonadales</taxon>
        <taxon>Selenomonadaceae</taxon>
        <taxon>Schwartzia</taxon>
    </lineage>
</organism>
<dbReference type="Proteomes" id="UP000184404">
    <property type="component" value="Unassembled WGS sequence"/>
</dbReference>
<evidence type="ECO:0000256" key="6">
    <source>
        <dbReference type="ARBA" id="ARBA00022692"/>
    </source>
</evidence>
<evidence type="ECO:0000256" key="8">
    <source>
        <dbReference type="ARBA" id="ARBA00023136"/>
    </source>
</evidence>
<dbReference type="NCBIfam" id="TIGR01475">
    <property type="entry name" value="ubiA_other"/>
    <property type="match status" value="1"/>
</dbReference>
<evidence type="ECO:0000256" key="4">
    <source>
        <dbReference type="ARBA" id="ARBA00022519"/>
    </source>
</evidence>
<keyword evidence="6 10" id="KW-0812">Transmembrane</keyword>
<accession>A0A1M4WAU3</accession>
<dbReference type="PANTHER" id="PTHR11048">
    <property type="entry name" value="PRENYLTRANSFERASES"/>
    <property type="match status" value="1"/>
</dbReference>
<evidence type="ECO:0000256" key="3">
    <source>
        <dbReference type="ARBA" id="ARBA00005985"/>
    </source>
</evidence>
<keyword evidence="7 10" id="KW-1133">Transmembrane helix</keyword>
<dbReference type="EC" id="2.5.1.39" evidence="9"/>
<feature type="transmembrane region" description="Helical" evidence="10">
    <location>
        <begin position="12"/>
        <end position="31"/>
    </location>
</feature>
<dbReference type="InterPro" id="IPR039653">
    <property type="entry name" value="Prenyltransferase"/>
</dbReference>
<dbReference type="InterPro" id="IPR044878">
    <property type="entry name" value="UbiA_sf"/>
</dbReference>
<name>A0A1M4WAU3_9FIRM</name>
<evidence type="ECO:0000313" key="12">
    <source>
        <dbReference type="Proteomes" id="UP000184404"/>
    </source>
</evidence>
<dbReference type="GO" id="GO:0005886">
    <property type="term" value="C:plasma membrane"/>
    <property type="evidence" value="ECO:0007669"/>
    <property type="project" value="TreeGrafter"/>
</dbReference>
<dbReference type="InterPro" id="IPR000537">
    <property type="entry name" value="UbiA_prenyltransferase"/>
</dbReference>
<dbReference type="FunFam" id="1.20.120.1780:FF:000001">
    <property type="entry name" value="4-hydroxybenzoate octaprenyltransferase"/>
    <property type="match status" value="1"/>
</dbReference>
<evidence type="ECO:0000256" key="5">
    <source>
        <dbReference type="ARBA" id="ARBA00022679"/>
    </source>
</evidence>
<keyword evidence="8 10" id="KW-0472">Membrane</keyword>
<dbReference type="PANTHER" id="PTHR11048:SF28">
    <property type="entry name" value="4-HYDROXYBENZOATE POLYPRENYLTRANSFERASE, MITOCHONDRIAL"/>
    <property type="match status" value="1"/>
</dbReference>
<feature type="transmembrane region" description="Helical" evidence="10">
    <location>
        <begin position="158"/>
        <end position="178"/>
    </location>
</feature>
<dbReference type="InterPro" id="IPR006371">
    <property type="entry name" value="Polyprenyltransferase_UbiA-li"/>
</dbReference>
<comment type="cofactor">
    <cofactor evidence="1">
        <name>Mg(2+)</name>
        <dbReference type="ChEBI" id="CHEBI:18420"/>
    </cofactor>
</comment>
<sequence>MNKLKAHIENIALHHTIFDLPFAYMGAFLAAGGFPDVWVLLWITLAITGARSAALAIDNLVDLKYDRVHPRFTRRPMVTGEVQPWEAKLLIAVSLLVCIFAVYKLPPICIKLLPLAAFPFVIYPFMKRITFACHAVLGLSIAMAPAGGWVAVRASIDYEMIVLCAAVGIWIAAFDAVYGAQDENFDREHGLHSLATAMGAAGAMRLAKVFHVVCIGCFIWLGVIMNLAWPYYLGVAVAAVTLVYQHSLLKPNDFHNLTQMYFMRNGIVSVVIFLCTCVSFYI</sequence>
<dbReference type="FunFam" id="1.10.357.140:FF:000008">
    <property type="entry name" value="4-hydroxybenzoate octaprenyltransferase"/>
    <property type="match status" value="1"/>
</dbReference>
<evidence type="ECO:0000256" key="10">
    <source>
        <dbReference type="SAM" id="Phobius"/>
    </source>
</evidence>
<keyword evidence="12" id="KW-1185">Reference proteome</keyword>
<feature type="transmembrane region" description="Helical" evidence="10">
    <location>
        <begin position="206"/>
        <end position="225"/>
    </location>
</feature>
<feature type="transmembrane region" description="Helical" evidence="10">
    <location>
        <begin position="132"/>
        <end position="152"/>
    </location>
</feature>
<evidence type="ECO:0000256" key="1">
    <source>
        <dbReference type="ARBA" id="ARBA00001946"/>
    </source>
</evidence>
<dbReference type="GO" id="GO:0008412">
    <property type="term" value="F:4-hydroxybenzoate polyprenyltransferase activity"/>
    <property type="evidence" value="ECO:0007669"/>
    <property type="project" value="UniProtKB-EC"/>
</dbReference>
<comment type="subcellular location">
    <subcellularLocation>
        <location evidence="2">Membrane</location>
        <topology evidence="2">Multi-pass membrane protein</topology>
    </subcellularLocation>
</comment>
<keyword evidence="5 11" id="KW-0808">Transferase</keyword>
<dbReference type="Gene3D" id="1.20.120.1780">
    <property type="entry name" value="UbiA prenyltransferase"/>
    <property type="match status" value="1"/>
</dbReference>